<name>A0AAU9J572_9CILI</name>
<dbReference type="EMBL" id="CAJZBQ010000032">
    <property type="protein sequence ID" value="CAG9322374.1"/>
    <property type="molecule type" value="Genomic_DNA"/>
</dbReference>
<dbReference type="Proteomes" id="UP001162131">
    <property type="component" value="Unassembled WGS sequence"/>
</dbReference>
<organism evidence="2 3">
    <name type="scientific">Blepharisma stoltei</name>
    <dbReference type="NCBI Taxonomy" id="1481888"/>
    <lineage>
        <taxon>Eukaryota</taxon>
        <taxon>Sar</taxon>
        <taxon>Alveolata</taxon>
        <taxon>Ciliophora</taxon>
        <taxon>Postciliodesmatophora</taxon>
        <taxon>Heterotrichea</taxon>
        <taxon>Heterotrichida</taxon>
        <taxon>Blepharismidae</taxon>
        <taxon>Blepharisma</taxon>
    </lineage>
</organism>
<reference evidence="2" key="1">
    <citation type="submission" date="2021-09" db="EMBL/GenBank/DDBJ databases">
        <authorList>
            <consortium name="AG Swart"/>
            <person name="Singh M."/>
            <person name="Singh A."/>
            <person name="Seah K."/>
            <person name="Emmerich C."/>
        </authorList>
    </citation>
    <scope>NUCLEOTIDE SEQUENCE</scope>
    <source>
        <strain evidence="2">ATCC30299</strain>
    </source>
</reference>
<keyword evidence="3" id="KW-1185">Reference proteome</keyword>
<comment type="caution">
    <text evidence="2">The sequence shown here is derived from an EMBL/GenBank/DDBJ whole genome shotgun (WGS) entry which is preliminary data.</text>
</comment>
<dbReference type="Gene3D" id="3.30.40.10">
    <property type="entry name" value="Zinc/RING finger domain, C3HC4 (zinc finger)"/>
    <property type="match status" value="1"/>
</dbReference>
<dbReference type="AlphaFoldDB" id="A0AAU9J572"/>
<dbReference type="SUPFAM" id="SSF57903">
    <property type="entry name" value="FYVE/PHD zinc finger"/>
    <property type="match status" value="1"/>
</dbReference>
<evidence type="ECO:0000313" key="3">
    <source>
        <dbReference type="Proteomes" id="UP001162131"/>
    </source>
</evidence>
<protein>
    <recommendedName>
        <fullName evidence="4">FYVE-type domain-containing protein</fullName>
    </recommendedName>
</protein>
<dbReference type="InterPro" id="IPR013083">
    <property type="entry name" value="Znf_RING/FYVE/PHD"/>
</dbReference>
<evidence type="ECO:0008006" key="4">
    <source>
        <dbReference type="Google" id="ProtNLM"/>
    </source>
</evidence>
<sequence length="226" mass="26468">MDNSLSDYDYLHKGVASFTAPSVEILRVKELLPNLNENAWKSQSKCNHCKTHIRRNAALIEKLHVCRFCFNAFCSACSCLIALHPETHDLQRICVKCYWYFLRKNIKSQYKNEIEGIINEESQKRKEITQEKEKIIEEIKNCKENIEQLKREYKNLHSKIFAEKANTRNNGNASKVSDRVVINELLKKLKEQELDIVNVKNEVELMKTRKNNTINMNPTCLECSIF</sequence>
<evidence type="ECO:0000313" key="2">
    <source>
        <dbReference type="EMBL" id="CAG9322374.1"/>
    </source>
</evidence>
<accession>A0AAU9J572</accession>
<dbReference type="InterPro" id="IPR011011">
    <property type="entry name" value="Znf_FYVE_PHD"/>
</dbReference>
<keyword evidence="1" id="KW-0175">Coiled coil</keyword>
<dbReference type="CDD" id="cd00065">
    <property type="entry name" value="FYVE_like_SF"/>
    <property type="match status" value="1"/>
</dbReference>
<proteinExistence type="predicted"/>
<feature type="coiled-coil region" evidence="1">
    <location>
        <begin position="111"/>
        <end position="209"/>
    </location>
</feature>
<evidence type="ECO:0000256" key="1">
    <source>
        <dbReference type="SAM" id="Coils"/>
    </source>
</evidence>
<gene>
    <name evidence="2" type="ORF">BSTOLATCC_MIC31510</name>
</gene>